<dbReference type="AlphaFoldDB" id="A0A6A6UD69"/>
<dbReference type="OrthoDB" id="3635680at2759"/>
<evidence type="ECO:0000256" key="1">
    <source>
        <dbReference type="SAM" id="MobiDB-lite"/>
    </source>
</evidence>
<proteinExistence type="predicted"/>
<dbReference type="EMBL" id="MU004235">
    <property type="protein sequence ID" value="KAF2669576.1"/>
    <property type="molecule type" value="Genomic_DNA"/>
</dbReference>
<name>A0A6A6UD69_9PEZI</name>
<feature type="region of interest" description="Disordered" evidence="1">
    <location>
        <begin position="168"/>
        <end position="190"/>
    </location>
</feature>
<organism evidence="2 3">
    <name type="scientific">Microthyrium microscopicum</name>
    <dbReference type="NCBI Taxonomy" id="703497"/>
    <lineage>
        <taxon>Eukaryota</taxon>
        <taxon>Fungi</taxon>
        <taxon>Dikarya</taxon>
        <taxon>Ascomycota</taxon>
        <taxon>Pezizomycotina</taxon>
        <taxon>Dothideomycetes</taxon>
        <taxon>Dothideomycetes incertae sedis</taxon>
        <taxon>Microthyriales</taxon>
        <taxon>Microthyriaceae</taxon>
        <taxon>Microthyrium</taxon>
    </lineage>
</organism>
<accession>A0A6A6UD69</accession>
<evidence type="ECO:0000313" key="3">
    <source>
        <dbReference type="Proteomes" id="UP000799302"/>
    </source>
</evidence>
<reference evidence="2" key="1">
    <citation type="journal article" date="2020" name="Stud. Mycol.">
        <title>101 Dothideomycetes genomes: a test case for predicting lifestyles and emergence of pathogens.</title>
        <authorList>
            <person name="Haridas S."/>
            <person name="Albert R."/>
            <person name="Binder M."/>
            <person name="Bloem J."/>
            <person name="Labutti K."/>
            <person name="Salamov A."/>
            <person name="Andreopoulos B."/>
            <person name="Baker S."/>
            <person name="Barry K."/>
            <person name="Bills G."/>
            <person name="Bluhm B."/>
            <person name="Cannon C."/>
            <person name="Castanera R."/>
            <person name="Culley D."/>
            <person name="Daum C."/>
            <person name="Ezra D."/>
            <person name="Gonzalez J."/>
            <person name="Henrissat B."/>
            <person name="Kuo A."/>
            <person name="Liang C."/>
            <person name="Lipzen A."/>
            <person name="Lutzoni F."/>
            <person name="Magnuson J."/>
            <person name="Mondo S."/>
            <person name="Nolan M."/>
            <person name="Ohm R."/>
            <person name="Pangilinan J."/>
            <person name="Park H.-J."/>
            <person name="Ramirez L."/>
            <person name="Alfaro M."/>
            <person name="Sun H."/>
            <person name="Tritt A."/>
            <person name="Yoshinaga Y."/>
            <person name="Zwiers L.-H."/>
            <person name="Turgeon B."/>
            <person name="Goodwin S."/>
            <person name="Spatafora J."/>
            <person name="Crous P."/>
            <person name="Grigoriev I."/>
        </authorList>
    </citation>
    <scope>NUCLEOTIDE SEQUENCE</scope>
    <source>
        <strain evidence="2">CBS 115976</strain>
    </source>
</reference>
<dbReference type="Proteomes" id="UP000799302">
    <property type="component" value="Unassembled WGS sequence"/>
</dbReference>
<protein>
    <submittedName>
        <fullName evidence="2">Uncharacterized protein</fullName>
    </submittedName>
</protein>
<gene>
    <name evidence="2" type="ORF">BT63DRAFT_413991</name>
</gene>
<evidence type="ECO:0000313" key="2">
    <source>
        <dbReference type="EMBL" id="KAF2669576.1"/>
    </source>
</evidence>
<sequence>MEVASTMENLSLAEDIAIAGFVQDETPFPFMRLPTELRLDIYELIIRNSTVYVKENDEKYLSSLGQGYQKRESRALLLVDVASLWFLGVCYDRNSELPNALRRITKLQLDIGADPATHLPESDPPTQPLRSMLEGPDALKSVSISDITFGEPGHAAYRIWQQVCNAPHQAASPGPGRGIDGDMGSSLDWN</sequence>
<keyword evidence="3" id="KW-1185">Reference proteome</keyword>